<dbReference type="OrthoDB" id="190098at2759"/>
<evidence type="ECO:0000256" key="2">
    <source>
        <dbReference type="SAM" id="Coils"/>
    </source>
</evidence>
<proteinExistence type="inferred from homology"/>
<dbReference type="FunFam" id="1.10.357.70:FF:000020">
    <property type="entry name" value="Uncharacterized protein"/>
    <property type="match status" value="1"/>
</dbReference>
<dbReference type="GO" id="GO:0000145">
    <property type="term" value="C:exocyst"/>
    <property type="evidence" value="ECO:0007669"/>
    <property type="project" value="InterPro"/>
</dbReference>
<dbReference type="Pfam" id="PF06046">
    <property type="entry name" value="Sec6"/>
    <property type="match status" value="1"/>
</dbReference>
<keyword evidence="4" id="KW-1185">Reference proteome</keyword>
<dbReference type="Gene3D" id="1.10.357.70">
    <property type="entry name" value="Exocyst complex component Sec6, C-terminal domain"/>
    <property type="match status" value="1"/>
</dbReference>
<dbReference type="InterPro" id="IPR042532">
    <property type="entry name" value="EXOC3/Sec6_C"/>
</dbReference>
<reference evidence="3" key="2">
    <citation type="submission" date="2025-08" db="UniProtKB">
        <authorList>
            <consortium name="Ensembl"/>
        </authorList>
    </citation>
    <scope>IDENTIFICATION</scope>
</reference>
<dbReference type="GeneTree" id="ENSGT01030000234613"/>
<dbReference type="Bgee" id="ENSLOCG00000008575">
    <property type="expression patterns" value="Expressed in intestine and 9 other cell types or tissues"/>
</dbReference>
<evidence type="ECO:0000256" key="1">
    <source>
        <dbReference type="ARBA" id="ARBA00009447"/>
    </source>
</evidence>
<keyword evidence="2" id="KW-0175">Coiled coil</keyword>
<reference evidence="4" key="1">
    <citation type="submission" date="2011-12" db="EMBL/GenBank/DDBJ databases">
        <title>The Draft Genome of Lepisosteus oculatus.</title>
        <authorList>
            <consortium name="The Broad Institute Genome Assembly &amp; Analysis Group"/>
            <consortium name="Computational R&amp;D Group"/>
            <consortium name="and Sequencing Platform"/>
            <person name="Di Palma F."/>
            <person name="Alfoldi J."/>
            <person name="Johnson J."/>
            <person name="Berlin A."/>
            <person name="Gnerre S."/>
            <person name="Jaffe D."/>
            <person name="MacCallum I."/>
            <person name="Young S."/>
            <person name="Walker B.J."/>
            <person name="Lander E.S."/>
            <person name="Lindblad-Toh K."/>
        </authorList>
    </citation>
    <scope>NUCLEOTIDE SEQUENCE [LARGE SCALE GENOMIC DNA]</scope>
</reference>
<dbReference type="PANTHER" id="PTHR21292">
    <property type="entry name" value="EXOCYST COMPLEX COMPONENT SEC6-RELATED"/>
    <property type="match status" value="1"/>
</dbReference>
<dbReference type="PANTHER" id="PTHR21292:SF7">
    <property type="entry name" value="EXOCYST COMPLEX COMPONENT 3-LIKE 2"/>
    <property type="match status" value="1"/>
</dbReference>
<dbReference type="AlphaFoldDB" id="W5MPW9"/>
<dbReference type="GO" id="GO:0006887">
    <property type="term" value="P:exocytosis"/>
    <property type="evidence" value="ECO:0007669"/>
    <property type="project" value="InterPro"/>
</dbReference>
<reference evidence="3" key="3">
    <citation type="submission" date="2025-09" db="UniProtKB">
        <authorList>
            <consortium name="Ensembl"/>
        </authorList>
    </citation>
    <scope>IDENTIFICATION</scope>
</reference>
<dbReference type="eggNOG" id="KOG2286">
    <property type="taxonomic scope" value="Eukaryota"/>
</dbReference>
<comment type="similarity">
    <text evidence="1">Belongs to the SEC6 family.</text>
</comment>
<sequence length="238" mass="27957">METYKETSPAAVEELVKDTDTTIESFGQSLLEHLKGETELHFRKLMTKKWLSSSDDFQKIVERIEDLSQHCRRMKKPYLQSFVNDVHYHMTKAYVAQVLKNEYSCKNRRHEKAAEKMRGEWEELQKEFDNLGTTCDWLRPLGQHLCDIIGMKNKSDIKDRLELLVTDYPDVSRKHVSAILFFRGLTGGQERQAILQRLEELKHTTGSRGTRNRQFFSQINVPSVKCWPPLYYTCLPVR</sequence>
<feature type="coiled-coil region" evidence="2">
    <location>
        <begin position="100"/>
        <end position="127"/>
    </location>
</feature>
<evidence type="ECO:0000313" key="3">
    <source>
        <dbReference type="Ensembl" id="ENSLOCP00000010428.1"/>
    </source>
</evidence>
<dbReference type="Proteomes" id="UP000018468">
    <property type="component" value="Unassembled WGS sequence"/>
</dbReference>
<dbReference type="HOGENOM" id="CLU_1165500_0_0_1"/>
<dbReference type="InParanoid" id="W5MPW9"/>
<evidence type="ECO:0000313" key="4">
    <source>
        <dbReference type="Proteomes" id="UP000018468"/>
    </source>
</evidence>
<organism evidence="3 4">
    <name type="scientific">Lepisosteus oculatus</name>
    <name type="common">Spotted gar</name>
    <dbReference type="NCBI Taxonomy" id="7918"/>
    <lineage>
        <taxon>Eukaryota</taxon>
        <taxon>Metazoa</taxon>
        <taxon>Chordata</taxon>
        <taxon>Craniata</taxon>
        <taxon>Vertebrata</taxon>
        <taxon>Euteleostomi</taxon>
        <taxon>Actinopterygii</taxon>
        <taxon>Neopterygii</taxon>
        <taxon>Holostei</taxon>
        <taxon>Semionotiformes</taxon>
        <taxon>Lepisosteidae</taxon>
        <taxon>Lepisosteus</taxon>
    </lineage>
</organism>
<protein>
    <submittedName>
        <fullName evidence="3">Exocyst complex component 3-like protein 4</fullName>
    </submittedName>
</protein>
<dbReference type="Ensembl" id="ENSLOCT00000010442.1">
    <property type="protein sequence ID" value="ENSLOCP00000010428.1"/>
    <property type="gene ID" value="ENSLOCG00000008575.1"/>
</dbReference>
<dbReference type="STRING" id="7918.ENSLOCP00000010428"/>
<dbReference type="InterPro" id="IPR010326">
    <property type="entry name" value="EXOC3/Sec6"/>
</dbReference>
<dbReference type="KEGG" id="loc:107076323"/>
<accession>W5MPW9</accession>
<name>W5MPW9_LEPOC</name>